<keyword evidence="5" id="KW-1185">Reference proteome</keyword>
<dbReference type="GO" id="GO:0019867">
    <property type="term" value="C:outer membrane"/>
    <property type="evidence" value="ECO:0007669"/>
    <property type="project" value="InterPro"/>
</dbReference>
<organism evidence="4 5">
    <name type="scientific">Heliobacterium mobile</name>
    <name type="common">Heliobacillus mobilis</name>
    <dbReference type="NCBI Taxonomy" id="28064"/>
    <lineage>
        <taxon>Bacteria</taxon>
        <taxon>Bacillati</taxon>
        <taxon>Bacillota</taxon>
        <taxon>Clostridia</taxon>
        <taxon>Eubacteriales</taxon>
        <taxon>Heliobacteriaceae</taxon>
        <taxon>Heliobacterium</taxon>
    </lineage>
</organism>
<accession>A0A6I3SQF3</accession>
<dbReference type="EMBL" id="WNKU01000047">
    <property type="protein sequence ID" value="MTV50946.1"/>
    <property type="molecule type" value="Genomic_DNA"/>
</dbReference>
<dbReference type="RefSeq" id="WP_155478026.1">
    <property type="nucleotide sequence ID" value="NZ_WNKU01000047.1"/>
</dbReference>
<dbReference type="InterPro" id="IPR051933">
    <property type="entry name" value="Resuscitation_pf_RpfB"/>
</dbReference>
<dbReference type="Pfam" id="PF06725">
    <property type="entry name" value="3D"/>
    <property type="match status" value="1"/>
</dbReference>
<dbReference type="PANTHER" id="PTHR39160">
    <property type="entry name" value="CELL WALL-BINDING PROTEIN YOCH"/>
    <property type="match status" value="1"/>
</dbReference>
<dbReference type="SUPFAM" id="SSF50685">
    <property type="entry name" value="Barwin-like endoglucanases"/>
    <property type="match status" value="1"/>
</dbReference>
<dbReference type="CDD" id="cd14667">
    <property type="entry name" value="3D_containing_proteins"/>
    <property type="match status" value="1"/>
</dbReference>
<comment type="caution">
    <text evidence="4">The sequence shown here is derived from an EMBL/GenBank/DDBJ whole genome shotgun (WGS) entry which is preliminary data.</text>
</comment>
<dbReference type="Proteomes" id="UP000430670">
    <property type="component" value="Unassembled WGS sequence"/>
</dbReference>
<gene>
    <name evidence="4" type="ORF">GJ688_18685</name>
</gene>
<feature type="signal peptide" evidence="2">
    <location>
        <begin position="1"/>
        <end position="18"/>
    </location>
</feature>
<dbReference type="InterPro" id="IPR059180">
    <property type="entry name" value="3D_YorM"/>
</dbReference>
<dbReference type="AlphaFoldDB" id="A0A6I3SQF3"/>
<evidence type="ECO:0000256" key="2">
    <source>
        <dbReference type="SAM" id="SignalP"/>
    </source>
</evidence>
<reference evidence="4 5" key="1">
    <citation type="submission" date="2019-11" db="EMBL/GenBank/DDBJ databases">
        <title>Whole-genome sequence of a the green, strictly anaerobic photosynthetic bacterium Heliobacillus mobilis DSM 6151.</title>
        <authorList>
            <person name="Kyndt J.A."/>
            <person name="Meyer T.E."/>
        </authorList>
    </citation>
    <scope>NUCLEOTIDE SEQUENCE [LARGE SCALE GENOMIC DNA]</scope>
    <source>
        <strain evidence="4 5">DSM 6151</strain>
    </source>
</reference>
<feature type="chain" id="PRO_5026262367" description="3D domain-containing protein" evidence="2">
    <location>
        <begin position="19"/>
        <end position="172"/>
    </location>
</feature>
<evidence type="ECO:0000313" key="5">
    <source>
        <dbReference type="Proteomes" id="UP000430670"/>
    </source>
</evidence>
<dbReference type="InterPro" id="IPR036908">
    <property type="entry name" value="RlpA-like_sf"/>
</dbReference>
<evidence type="ECO:0000256" key="1">
    <source>
        <dbReference type="ARBA" id="ARBA00022729"/>
    </source>
</evidence>
<dbReference type="PANTHER" id="PTHR39160:SF4">
    <property type="entry name" value="RESUSCITATION-PROMOTING FACTOR RPFB"/>
    <property type="match status" value="1"/>
</dbReference>
<sequence length="172" mass="18835">MLSLLLALFALYPIFAEASPNEGEQARDTISIPESLSGKTILQLSMLGYRITAPMEVDATAYDACILCCGKSDGITKTGQKALPWYTVAVDPDVIPLGTKVYVPAFGRVFEAQDIGGKIRGRRMDFFLPDHESAISFGRQPLQVFLLSGPEKLHRTDLPQNMMVWAPTKGAE</sequence>
<evidence type="ECO:0000313" key="4">
    <source>
        <dbReference type="EMBL" id="MTV50946.1"/>
    </source>
</evidence>
<protein>
    <recommendedName>
        <fullName evidence="3">3D domain-containing protein</fullName>
    </recommendedName>
</protein>
<proteinExistence type="predicted"/>
<keyword evidence="1 2" id="KW-0732">Signal</keyword>
<dbReference type="InterPro" id="IPR010611">
    <property type="entry name" value="3D_dom"/>
</dbReference>
<name>A0A6I3SQF3_HELMO</name>
<evidence type="ECO:0000259" key="3">
    <source>
        <dbReference type="Pfam" id="PF06725"/>
    </source>
</evidence>
<dbReference type="GO" id="GO:0009254">
    <property type="term" value="P:peptidoglycan turnover"/>
    <property type="evidence" value="ECO:0007669"/>
    <property type="project" value="InterPro"/>
</dbReference>
<feature type="domain" description="3D" evidence="3">
    <location>
        <begin position="87"/>
        <end position="147"/>
    </location>
</feature>
<dbReference type="GO" id="GO:0004553">
    <property type="term" value="F:hydrolase activity, hydrolyzing O-glycosyl compounds"/>
    <property type="evidence" value="ECO:0007669"/>
    <property type="project" value="InterPro"/>
</dbReference>
<dbReference type="Gene3D" id="2.40.40.10">
    <property type="entry name" value="RlpA-like domain"/>
    <property type="match status" value="1"/>
</dbReference>
<dbReference type="OrthoDB" id="9798935at2"/>